<evidence type="ECO:0000313" key="3">
    <source>
        <dbReference type="Proteomes" id="UP001165524"/>
    </source>
</evidence>
<dbReference type="Pfam" id="PF00857">
    <property type="entry name" value="Isochorismatase"/>
    <property type="match status" value="1"/>
</dbReference>
<comment type="caution">
    <text evidence="2">The sequence shown here is derived from an EMBL/GenBank/DDBJ whole genome shotgun (WGS) entry which is preliminary data.</text>
</comment>
<dbReference type="EMBL" id="JALKII010000001">
    <property type="protein sequence ID" value="MCK0536478.1"/>
    <property type="molecule type" value="Genomic_DNA"/>
</dbReference>
<gene>
    <name evidence="2" type="ORF">MU846_02020</name>
</gene>
<evidence type="ECO:0000259" key="1">
    <source>
        <dbReference type="Pfam" id="PF00857"/>
    </source>
</evidence>
<keyword evidence="3" id="KW-1185">Reference proteome</keyword>
<reference evidence="2" key="1">
    <citation type="submission" date="2022-04" db="EMBL/GenBank/DDBJ databases">
        <title>Alcanivorax sp. CY1518 draft genome sequence.</title>
        <authorList>
            <person name="Zhao G."/>
            <person name="An M."/>
        </authorList>
    </citation>
    <scope>NUCLEOTIDE SEQUENCE</scope>
    <source>
        <strain evidence="2">CY1518</strain>
    </source>
</reference>
<evidence type="ECO:0000313" key="2">
    <source>
        <dbReference type="EMBL" id="MCK0536478.1"/>
    </source>
</evidence>
<dbReference type="SUPFAM" id="SSF52499">
    <property type="entry name" value="Isochorismatase-like hydrolases"/>
    <property type="match status" value="1"/>
</dbReference>
<dbReference type="PANTHER" id="PTHR14119">
    <property type="entry name" value="HYDROLASE"/>
    <property type="match status" value="1"/>
</dbReference>
<accession>A0ABT0E3Y9</accession>
<dbReference type="InterPro" id="IPR050993">
    <property type="entry name" value="Isochorismatase_domain"/>
</dbReference>
<dbReference type="Gene3D" id="3.40.50.850">
    <property type="entry name" value="Isochorismatase-like"/>
    <property type="match status" value="1"/>
</dbReference>
<dbReference type="InterPro" id="IPR000868">
    <property type="entry name" value="Isochorismatase-like_dom"/>
</dbReference>
<name>A0ABT0E3Y9_9GAMM</name>
<dbReference type="Proteomes" id="UP001165524">
    <property type="component" value="Unassembled WGS sequence"/>
</dbReference>
<dbReference type="PANTHER" id="PTHR14119:SF3">
    <property type="entry name" value="ISOCHORISMATASE DOMAIN-CONTAINING PROTEIN 2"/>
    <property type="match status" value="1"/>
</dbReference>
<dbReference type="InterPro" id="IPR036380">
    <property type="entry name" value="Isochorismatase-like_sf"/>
</dbReference>
<sequence>MLLNAETSTLVLVDYQPRLLPALSGAERAVSQAVRLAQLAQLADVPILATEHYPAKLGETTPPLRPLCQQIVTKQSFDACADGLLEALPGQRDDIVIAGCETHVCMLQTAMGVLAGGYRAWIVTDACASRRPEDHALALGRLKAAGATLISAEMAGFEWLRHGDHPAFREALALIRPL</sequence>
<dbReference type="RefSeq" id="WP_246947715.1">
    <property type="nucleotide sequence ID" value="NZ_JALKII010000001.1"/>
</dbReference>
<protein>
    <submittedName>
        <fullName evidence="2">Isochorismatase family protein</fullName>
    </submittedName>
</protein>
<feature type="domain" description="Isochorismatase-like" evidence="1">
    <location>
        <begin position="9"/>
        <end position="153"/>
    </location>
</feature>
<proteinExistence type="predicted"/>
<organism evidence="2 3">
    <name type="scientific">Alcanivorax quisquiliarum</name>
    <dbReference type="NCBI Taxonomy" id="2933565"/>
    <lineage>
        <taxon>Bacteria</taxon>
        <taxon>Pseudomonadati</taxon>
        <taxon>Pseudomonadota</taxon>
        <taxon>Gammaproteobacteria</taxon>
        <taxon>Oceanospirillales</taxon>
        <taxon>Alcanivoracaceae</taxon>
        <taxon>Alcanivorax</taxon>
    </lineage>
</organism>